<organism evidence="2 3">
    <name type="scientific">Frankliniella fusca</name>
    <dbReference type="NCBI Taxonomy" id="407009"/>
    <lineage>
        <taxon>Eukaryota</taxon>
        <taxon>Metazoa</taxon>
        <taxon>Ecdysozoa</taxon>
        <taxon>Arthropoda</taxon>
        <taxon>Hexapoda</taxon>
        <taxon>Insecta</taxon>
        <taxon>Pterygota</taxon>
        <taxon>Neoptera</taxon>
        <taxon>Paraneoptera</taxon>
        <taxon>Thysanoptera</taxon>
        <taxon>Terebrantia</taxon>
        <taxon>Thripoidea</taxon>
        <taxon>Thripidae</taxon>
        <taxon>Frankliniella</taxon>
    </lineage>
</organism>
<dbReference type="Gene3D" id="3.30.420.10">
    <property type="entry name" value="Ribonuclease H-like superfamily/Ribonuclease H"/>
    <property type="match status" value="1"/>
</dbReference>
<keyword evidence="2" id="KW-0472">Membrane</keyword>
<dbReference type="GO" id="GO:0003676">
    <property type="term" value="F:nucleic acid binding"/>
    <property type="evidence" value="ECO:0007669"/>
    <property type="project" value="InterPro"/>
</dbReference>
<evidence type="ECO:0000313" key="2">
    <source>
        <dbReference type="EMBL" id="KAK3929543.1"/>
    </source>
</evidence>
<dbReference type="EMBL" id="JAHWGI010001401">
    <property type="protein sequence ID" value="KAK3929543.1"/>
    <property type="molecule type" value="Genomic_DNA"/>
</dbReference>
<keyword evidence="2" id="KW-0812">Transmembrane</keyword>
<evidence type="ECO:0000256" key="1">
    <source>
        <dbReference type="SAM" id="MobiDB-lite"/>
    </source>
</evidence>
<comment type="caution">
    <text evidence="2">The sequence shown here is derived from an EMBL/GenBank/DDBJ whole genome shotgun (WGS) entry which is preliminary data.</text>
</comment>
<dbReference type="Proteomes" id="UP001219518">
    <property type="component" value="Unassembled WGS sequence"/>
</dbReference>
<accession>A0AAE1HXW0</accession>
<reference evidence="2" key="1">
    <citation type="submission" date="2021-07" db="EMBL/GenBank/DDBJ databases">
        <authorList>
            <person name="Catto M.A."/>
            <person name="Jacobson A."/>
            <person name="Kennedy G."/>
            <person name="Labadie P."/>
            <person name="Hunt B.G."/>
            <person name="Srinivasan R."/>
        </authorList>
    </citation>
    <scope>NUCLEOTIDE SEQUENCE</scope>
    <source>
        <strain evidence="2">PL_HMW_Pooled</strain>
        <tissue evidence="2">Head</tissue>
    </source>
</reference>
<reference evidence="2" key="2">
    <citation type="journal article" date="2023" name="BMC Genomics">
        <title>Pest status, molecular evolution, and epigenetic factors derived from the genome assembly of Frankliniella fusca, a thysanopteran phytovirus vector.</title>
        <authorList>
            <person name="Catto M.A."/>
            <person name="Labadie P.E."/>
            <person name="Jacobson A.L."/>
            <person name="Kennedy G.G."/>
            <person name="Srinivasan R."/>
            <person name="Hunt B.G."/>
        </authorList>
    </citation>
    <scope>NUCLEOTIDE SEQUENCE</scope>
    <source>
        <strain evidence="2">PL_HMW_Pooled</strain>
    </source>
</reference>
<dbReference type="InterPro" id="IPR012337">
    <property type="entry name" value="RNaseH-like_sf"/>
</dbReference>
<evidence type="ECO:0000313" key="3">
    <source>
        <dbReference type="Proteomes" id="UP001219518"/>
    </source>
</evidence>
<protein>
    <submittedName>
        <fullName evidence="2">Transmembrane protein 245</fullName>
    </submittedName>
</protein>
<dbReference type="SUPFAM" id="SSF53098">
    <property type="entry name" value="Ribonuclease H-like"/>
    <property type="match status" value="1"/>
</dbReference>
<keyword evidence="3" id="KW-1185">Reference proteome</keyword>
<proteinExistence type="predicted"/>
<gene>
    <name evidence="2" type="ORF">KUF71_003550</name>
</gene>
<dbReference type="InterPro" id="IPR036397">
    <property type="entry name" value="RNaseH_sf"/>
</dbReference>
<feature type="compositionally biased region" description="Basic residues" evidence="1">
    <location>
        <begin position="23"/>
        <end position="32"/>
    </location>
</feature>
<feature type="region of interest" description="Disordered" evidence="1">
    <location>
        <begin position="1"/>
        <end position="38"/>
    </location>
</feature>
<sequence>MSLRDHGHTRHRPPRGHACPPRRAPRCPRPRRPSSSANPEAMAILLDDHPQRQGRSDGAVERLIKSLVQQLAILCRHDQHSWDLQVPLVMLSLRVAPHASTGVSPAMMMFGRDVNPPPSLARGHHPHQPVPRMPRCDYPALGRSALGVEMPD</sequence>
<name>A0AAE1HXW0_9NEOP</name>
<dbReference type="AlphaFoldDB" id="A0AAE1HXW0"/>